<evidence type="ECO:0000256" key="1">
    <source>
        <dbReference type="ARBA" id="ARBA00022723"/>
    </source>
</evidence>
<name>A0A166FN88_9AGAM</name>
<dbReference type="Proteomes" id="UP000076798">
    <property type="component" value="Unassembled WGS sequence"/>
</dbReference>
<dbReference type="SUPFAM" id="SSF144232">
    <property type="entry name" value="HIT/MYND zinc finger-like"/>
    <property type="match status" value="1"/>
</dbReference>
<keyword evidence="3" id="KW-0862">Zinc</keyword>
<evidence type="ECO:0000256" key="3">
    <source>
        <dbReference type="ARBA" id="ARBA00022833"/>
    </source>
</evidence>
<dbReference type="AlphaFoldDB" id="A0A166FN88"/>
<dbReference type="Pfam" id="PF01753">
    <property type="entry name" value="zf-MYND"/>
    <property type="match status" value="1"/>
</dbReference>
<keyword evidence="1" id="KW-0479">Metal-binding</keyword>
<keyword evidence="2 4" id="KW-0863">Zinc-finger</keyword>
<accession>A0A166FN88</accession>
<dbReference type="EMBL" id="KV428027">
    <property type="protein sequence ID" value="KZT40837.1"/>
    <property type="molecule type" value="Genomic_DNA"/>
</dbReference>
<feature type="domain" description="MYND-type" evidence="5">
    <location>
        <begin position="659"/>
        <end position="698"/>
    </location>
</feature>
<dbReference type="InterPro" id="IPR002893">
    <property type="entry name" value="Znf_MYND"/>
</dbReference>
<keyword evidence="7" id="KW-1185">Reference proteome</keyword>
<proteinExistence type="predicted"/>
<evidence type="ECO:0000256" key="4">
    <source>
        <dbReference type="PROSITE-ProRule" id="PRU00134"/>
    </source>
</evidence>
<evidence type="ECO:0000259" key="5">
    <source>
        <dbReference type="PROSITE" id="PS50865"/>
    </source>
</evidence>
<protein>
    <recommendedName>
        <fullName evidence="5">MYND-type domain-containing protein</fullName>
    </recommendedName>
</protein>
<dbReference type="Gene3D" id="6.10.140.2220">
    <property type="match status" value="1"/>
</dbReference>
<dbReference type="PROSITE" id="PS01360">
    <property type="entry name" value="ZF_MYND_1"/>
    <property type="match status" value="1"/>
</dbReference>
<sequence>MSNLANECDDVARRSVLPSWDAMCDIVCRHLGIALSSPREIKRIHKSNTGAEVIRKLTRCSEKNHQNKYVCAGILMAIRKCLKDAILVQEMVDQNLWGFIFYCHDLESDDTHFATLVFRSLLDLIQAQTPCGCLYGQAESGIPRLTREIPVYFDNPEVLRLIFTTLCAYLSSLSSYRSTMGKPLPEPFIEYITLPQLAQNIVDLLQTPRSLLLSSWDIFDPMSKVMAWIAYHQSSAILDLPDNAGLLLFITFLQSPSVVIRCRGMIGLVNMKYPDHLSEVRVCNPQLTVHLMSSSKPSKEVPTSEKGGPWLLPSDLPYETVSERYRNPLVKFLDNGAPFKAYEAALRVVEFELRGSQDVRESFSYPCTRLFGGRVALSLNLIDDMEIALRFHKKNFEATVLRLALLTVVLEDALDFGEKNPDVKDTLDKLPAVIKSESDRAIKRWPDRWYPYYAMIKSQSGHDYLDLAQTSQGCSDSTHRHKSLMVYEIAFNMFTTAVVSIALSPFESPAWEAGVRHLREAEGGIFMAMQVLPSGCVQHRMAQVLSCLLRLITRFSVLGSCELPAIVSELKQPLMTLRSSGTKVHTELRNAATEFVLNHARASKASVQLLARLAQLKQVAEHHRKWQVIYRDMEGDGQFQDDVNAYGEQEIIARRLTQCAWCGRSSSGLRKCARCEKVKYCGKECQTDHWKQGHKEECVSPVITV</sequence>
<gene>
    <name evidence="6" type="ORF">SISSUDRAFT_1043559</name>
</gene>
<dbReference type="OrthoDB" id="432970at2759"/>
<evidence type="ECO:0000313" key="6">
    <source>
        <dbReference type="EMBL" id="KZT40837.1"/>
    </source>
</evidence>
<dbReference type="PROSITE" id="PS50865">
    <property type="entry name" value="ZF_MYND_2"/>
    <property type="match status" value="1"/>
</dbReference>
<evidence type="ECO:0000313" key="7">
    <source>
        <dbReference type="Proteomes" id="UP000076798"/>
    </source>
</evidence>
<organism evidence="6 7">
    <name type="scientific">Sistotremastrum suecicum HHB10207 ss-3</name>
    <dbReference type="NCBI Taxonomy" id="1314776"/>
    <lineage>
        <taxon>Eukaryota</taxon>
        <taxon>Fungi</taxon>
        <taxon>Dikarya</taxon>
        <taxon>Basidiomycota</taxon>
        <taxon>Agaricomycotina</taxon>
        <taxon>Agaricomycetes</taxon>
        <taxon>Sistotremastrales</taxon>
        <taxon>Sistotremastraceae</taxon>
        <taxon>Sistotremastrum</taxon>
    </lineage>
</organism>
<dbReference type="STRING" id="1314776.A0A166FN88"/>
<reference evidence="6 7" key="1">
    <citation type="journal article" date="2016" name="Mol. Biol. Evol.">
        <title>Comparative Genomics of Early-Diverging Mushroom-Forming Fungi Provides Insights into the Origins of Lignocellulose Decay Capabilities.</title>
        <authorList>
            <person name="Nagy L.G."/>
            <person name="Riley R."/>
            <person name="Tritt A."/>
            <person name="Adam C."/>
            <person name="Daum C."/>
            <person name="Floudas D."/>
            <person name="Sun H."/>
            <person name="Yadav J.S."/>
            <person name="Pangilinan J."/>
            <person name="Larsson K.H."/>
            <person name="Matsuura K."/>
            <person name="Barry K."/>
            <person name="Labutti K."/>
            <person name="Kuo R."/>
            <person name="Ohm R.A."/>
            <person name="Bhattacharya S.S."/>
            <person name="Shirouzu T."/>
            <person name="Yoshinaga Y."/>
            <person name="Martin F.M."/>
            <person name="Grigoriev I.V."/>
            <person name="Hibbett D.S."/>
        </authorList>
    </citation>
    <scope>NUCLEOTIDE SEQUENCE [LARGE SCALE GENOMIC DNA]</scope>
    <source>
        <strain evidence="6 7">HHB10207 ss-3</strain>
    </source>
</reference>
<evidence type="ECO:0000256" key="2">
    <source>
        <dbReference type="ARBA" id="ARBA00022771"/>
    </source>
</evidence>
<dbReference type="GO" id="GO:0008270">
    <property type="term" value="F:zinc ion binding"/>
    <property type="evidence" value="ECO:0007669"/>
    <property type="project" value="UniProtKB-KW"/>
</dbReference>